<feature type="non-terminal residue" evidence="2">
    <location>
        <position position="1"/>
    </location>
</feature>
<feature type="region of interest" description="Disordered" evidence="1">
    <location>
        <begin position="132"/>
        <end position="188"/>
    </location>
</feature>
<keyword evidence="3" id="KW-1185">Reference proteome</keyword>
<accession>A0A8J5K948</accession>
<organism evidence="2 3">
    <name type="scientific">Homarus americanus</name>
    <name type="common">American lobster</name>
    <dbReference type="NCBI Taxonomy" id="6706"/>
    <lineage>
        <taxon>Eukaryota</taxon>
        <taxon>Metazoa</taxon>
        <taxon>Ecdysozoa</taxon>
        <taxon>Arthropoda</taxon>
        <taxon>Crustacea</taxon>
        <taxon>Multicrustacea</taxon>
        <taxon>Malacostraca</taxon>
        <taxon>Eumalacostraca</taxon>
        <taxon>Eucarida</taxon>
        <taxon>Decapoda</taxon>
        <taxon>Pleocyemata</taxon>
        <taxon>Astacidea</taxon>
        <taxon>Nephropoidea</taxon>
        <taxon>Nephropidae</taxon>
        <taxon>Homarus</taxon>
    </lineage>
</organism>
<protein>
    <submittedName>
        <fullName evidence="2">Uncharacterized protein</fullName>
    </submittedName>
</protein>
<comment type="caution">
    <text evidence="2">The sequence shown here is derived from an EMBL/GenBank/DDBJ whole genome shotgun (WGS) entry which is preliminary data.</text>
</comment>
<evidence type="ECO:0000313" key="3">
    <source>
        <dbReference type="Proteomes" id="UP000747542"/>
    </source>
</evidence>
<name>A0A8J5K948_HOMAM</name>
<gene>
    <name evidence="2" type="ORF">Hamer_G020868</name>
</gene>
<sequence length="188" mass="20120">MYTARDAREARQMMLKISRQIGRCSCDGASILAVISAAHTPSCKVLFDYRGQPLPANTRCPVNRYSSAIIGVLQASIREARTTDFNMTMDLMSSEAPLKMLSMSTGGLGKDTASLLEERTPTTPEGLWRAFLQGSHHHPPPTTQRLDALDRPLSPESPGPALVPPSGVGGRASPSPPPPLTSVCDTHG</sequence>
<dbReference type="Proteomes" id="UP000747542">
    <property type="component" value="Unassembled WGS sequence"/>
</dbReference>
<evidence type="ECO:0000256" key="1">
    <source>
        <dbReference type="SAM" id="MobiDB-lite"/>
    </source>
</evidence>
<evidence type="ECO:0000313" key="2">
    <source>
        <dbReference type="EMBL" id="KAG7169556.1"/>
    </source>
</evidence>
<dbReference type="EMBL" id="JAHLQT010015974">
    <property type="protein sequence ID" value="KAG7169556.1"/>
    <property type="molecule type" value="Genomic_DNA"/>
</dbReference>
<dbReference type="AlphaFoldDB" id="A0A8J5K948"/>
<reference evidence="2" key="1">
    <citation type="journal article" date="2021" name="Sci. Adv.">
        <title>The American lobster genome reveals insights on longevity, neural, and immune adaptations.</title>
        <authorList>
            <person name="Polinski J.M."/>
            <person name="Zimin A.V."/>
            <person name="Clark K.F."/>
            <person name="Kohn A.B."/>
            <person name="Sadowski N."/>
            <person name="Timp W."/>
            <person name="Ptitsyn A."/>
            <person name="Khanna P."/>
            <person name="Romanova D.Y."/>
            <person name="Williams P."/>
            <person name="Greenwood S.J."/>
            <person name="Moroz L.L."/>
            <person name="Walt D.R."/>
            <person name="Bodnar A.G."/>
        </authorList>
    </citation>
    <scope>NUCLEOTIDE SEQUENCE</scope>
    <source>
        <strain evidence="2">GMGI-L3</strain>
    </source>
</reference>
<proteinExistence type="predicted"/>